<name>A0A433A2Y3_9FUNG</name>
<gene>
    <name evidence="1" type="ORF">BC936DRAFT_141077</name>
</gene>
<organism evidence="1 2">
    <name type="scientific">Jimgerdemannia flammicorona</name>
    <dbReference type="NCBI Taxonomy" id="994334"/>
    <lineage>
        <taxon>Eukaryota</taxon>
        <taxon>Fungi</taxon>
        <taxon>Fungi incertae sedis</taxon>
        <taxon>Mucoromycota</taxon>
        <taxon>Mucoromycotina</taxon>
        <taxon>Endogonomycetes</taxon>
        <taxon>Endogonales</taxon>
        <taxon>Endogonaceae</taxon>
        <taxon>Jimgerdemannia</taxon>
    </lineage>
</organism>
<evidence type="ECO:0000313" key="1">
    <source>
        <dbReference type="EMBL" id="RUO97039.1"/>
    </source>
</evidence>
<sequence>MKNAGPSPIKATSPKPPLLKPSPPPFYHKRLTESTEIMDAHMTDTHTTSPEPDNDSSAPTSPTRPNYHKRRRTNSLTSPSLKRQEVLTSDDILDSDDIPAVSNISPMQPPQWQATIEKAVKAIVSIRFSQVSAFDTE</sequence>
<dbReference type="OrthoDB" id="5598561at2759"/>
<proteinExistence type="predicted"/>
<feature type="non-terminal residue" evidence="1">
    <location>
        <position position="137"/>
    </location>
</feature>
<reference evidence="1 2" key="1">
    <citation type="journal article" date="2018" name="New Phytol.">
        <title>Phylogenomics of Endogonaceae and evolution of mycorrhizas within Mucoromycota.</title>
        <authorList>
            <person name="Chang Y."/>
            <person name="Desiro A."/>
            <person name="Na H."/>
            <person name="Sandor L."/>
            <person name="Lipzen A."/>
            <person name="Clum A."/>
            <person name="Barry K."/>
            <person name="Grigoriev I.V."/>
            <person name="Martin F.M."/>
            <person name="Stajich J.E."/>
            <person name="Smith M.E."/>
            <person name="Bonito G."/>
            <person name="Spatafora J.W."/>
        </authorList>
    </citation>
    <scope>NUCLEOTIDE SEQUENCE [LARGE SCALE GENOMIC DNA]</scope>
    <source>
        <strain evidence="1 2">GMNB39</strain>
    </source>
</reference>
<protein>
    <submittedName>
        <fullName evidence="1">Uncharacterized protein</fullName>
    </submittedName>
</protein>
<dbReference type="Proteomes" id="UP000268093">
    <property type="component" value="Unassembled WGS sequence"/>
</dbReference>
<accession>A0A433A2Y3</accession>
<dbReference type="EMBL" id="RBNI01018742">
    <property type="protein sequence ID" value="RUO97039.1"/>
    <property type="molecule type" value="Genomic_DNA"/>
</dbReference>
<evidence type="ECO:0000313" key="2">
    <source>
        <dbReference type="Proteomes" id="UP000268093"/>
    </source>
</evidence>
<keyword evidence="2" id="KW-1185">Reference proteome</keyword>
<comment type="caution">
    <text evidence="1">The sequence shown here is derived from an EMBL/GenBank/DDBJ whole genome shotgun (WGS) entry which is preliminary data.</text>
</comment>